<dbReference type="GO" id="GO:0015024">
    <property type="term" value="F:glucuronate-2-sulfatase activity"/>
    <property type="evidence" value="ECO:0007669"/>
    <property type="project" value="TreeGrafter"/>
</dbReference>
<reference evidence="3" key="1">
    <citation type="submission" date="2018-01" db="EMBL/GenBank/DDBJ databases">
        <authorList>
            <person name="Gaut B.S."/>
            <person name="Morton B.R."/>
            <person name="Clegg M.T."/>
            <person name="Duvall M.R."/>
        </authorList>
    </citation>
    <scope>NUCLEOTIDE SEQUENCE [LARGE SCALE GENOMIC DNA]</scope>
</reference>
<dbReference type="InterPro" id="IPR051849">
    <property type="entry name" value="GAG-degrading_sulfatase"/>
</dbReference>
<gene>
    <name evidence="2" type="ORF">CBM2589_U10195</name>
</gene>
<feature type="domain" description="Sulfatase N-terminal" evidence="1">
    <location>
        <begin position="6"/>
        <end position="347"/>
    </location>
</feature>
<dbReference type="GO" id="GO:0004065">
    <property type="term" value="F:arylsulfatase activity"/>
    <property type="evidence" value="ECO:0007669"/>
    <property type="project" value="TreeGrafter"/>
</dbReference>
<dbReference type="SUPFAM" id="SSF53649">
    <property type="entry name" value="Alkaline phosphatase-like"/>
    <property type="match status" value="1"/>
</dbReference>
<organism evidence="2 3">
    <name type="scientific">Cupriavidus taiwanensis</name>
    <dbReference type="NCBI Taxonomy" id="164546"/>
    <lineage>
        <taxon>Bacteria</taxon>
        <taxon>Pseudomonadati</taxon>
        <taxon>Pseudomonadota</taxon>
        <taxon>Betaproteobacteria</taxon>
        <taxon>Burkholderiales</taxon>
        <taxon>Burkholderiaceae</taxon>
        <taxon>Cupriavidus</taxon>
    </lineage>
</organism>
<dbReference type="Pfam" id="PF00884">
    <property type="entry name" value="Sulfatase"/>
    <property type="match status" value="1"/>
</dbReference>
<proteinExistence type="predicted"/>
<sequence length="485" mass="54033">MQRPANLIIFVGESHNRALVAASGHPQIHTPALDSLARRGAQFSNSYCNSPICVPARATIATGLYPHQHKYWENSIALDGRTPTWMKDLRDQGYHVAGIGKFHFRNGDDDNGFSEEILPMHLAEGVGELLGLLRSENAEPIRKGLWDLYTKRCGPGDETSYQAYDKLITQRSIEWMRTHANDEQPWALCIHYVSAHAPYTVPDDLLELYPLDKIELPRTFSKQGRPNHEAIEHLRTILGHEEDIDEDLVKLLTASYFAAITYLDREVGHVLDYLDAAEVTDKTRVVYTADHGYSTGNHFIMGLFNMYEHSLGVPLIMAGPDIPKGKTIRQLTSHVDLFPSIMDSFGVSTRSGLPGTSLWPALQGNEDLDRPVFAEYHALGSKAASYMYREKDQKLVHHVGMPPQLFDLAADPEEERDLGGDPASADVLQRLESGLAAVVSPDTTDAEAKEAQRARIRELGGAEAIIARRGGFIYSPPPGKDWKKF</sequence>
<evidence type="ECO:0000259" key="1">
    <source>
        <dbReference type="Pfam" id="PF00884"/>
    </source>
</evidence>
<dbReference type="InterPro" id="IPR000917">
    <property type="entry name" value="Sulfatase_N"/>
</dbReference>
<dbReference type="Proteomes" id="UP000256297">
    <property type="component" value="Unassembled WGS sequence"/>
</dbReference>
<dbReference type="PANTHER" id="PTHR46615:SF1">
    <property type="entry name" value="ARYLSULFATASE K"/>
    <property type="match status" value="1"/>
</dbReference>
<dbReference type="Gene3D" id="3.40.720.10">
    <property type="entry name" value="Alkaline Phosphatase, subunit A"/>
    <property type="match status" value="1"/>
</dbReference>
<dbReference type="AlphaFoldDB" id="A0A375CQX5"/>
<evidence type="ECO:0000313" key="2">
    <source>
        <dbReference type="EMBL" id="SOY77693.1"/>
    </source>
</evidence>
<protein>
    <submittedName>
        <fullName evidence="2">Sulfatase</fullName>
    </submittedName>
</protein>
<comment type="caution">
    <text evidence="2">The sequence shown here is derived from an EMBL/GenBank/DDBJ whole genome shotgun (WGS) entry which is preliminary data.</text>
</comment>
<accession>A0A375CQX5</accession>
<dbReference type="InterPro" id="IPR017850">
    <property type="entry name" value="Alkaline_phosphatase_core_sf"/>
</dbReference>
<name>A0A375CQX5_9BURK</name>
<evidence type="ECO:0000313" key="3">
    <source>
        <dbReference type="Proteomes" id="UP000256297"/>
    </source>
</evidence>
<dbReference type="RefSeq" id="WP_198046865.1">
    <property type="nucleotide sequence ID" value="NZ_OFSP01000078.1"/>
</dbReference>
<dbReference type="PANTHER" id="PTHR46615">
    <property type="entry name" value="ARYLSULFATASE K"/>
    <property type="match status" value="1"/>
</dbReference>
<dbReference type="EMBL" id="OFSP01000078">
    <property type="protein sequence ID" value="SOY77693.1"/>
    <property type="molecule type" value="Genomic_DNA"/>
</dbReference>